<evidence type="ECO:0000256" key="5">
    <source>
        <dbReference type="ARBA" id="ARBA00023136"/>
    </source>
</evidence>
<keyword evidence="4 8" id="KW-0808">Transferase</keyword>
<evidence type="ECO:0000256" key="3">
    <source>
        <dbReference type="ARBA" id="ARBA00022676"/>
    </source>
</evidence>
<dbReference type="Gene3D" id="2.160.20.10">
    <property type="entry name" value="Single-stranded right-handed beta-helix, Pectin lyase-like"/>
    <property type="match status" value="1"/>
</dbReference>
<dbReference type="SUPFAM" id="SSF53448">
    <property type="entry name" value="Nucleotide-diphospho-sugar transferases"/>
    <property type="match status" value="1"/>
</dbReference>
<evidence type="ECO:0000256" key="1">
    <source>
        <dbReference type="ARBA" id="ARBA00004236"/>
    </source>
</evidence>
<keyword evidence="5 7" id="KW-0472">Membrane</keyword>
<keyword evidence="9" id="KW-1185">Reference proteome</keyword>
<dbReference type="Gene3D" id="3.90.550.10">
    <property type="entry name" value="Spore Coat Polysaccharide Biosynthesis Protein SpsA, Chain A"/>
    <property type="match status" value="1"/>
</dbReference>
<dbReference type="GO" id="GO:0005886">
    <property type="term" value="C:plasma membrane"/>
    <property type="evidence" value="ECO:0007669"/>
    <property type="project" value="UniProtKB-SubCell"/>
</dbReference>
<dbReference type="OrthoDB" id="6964257at2"/>
<dbReference type="EMBL" id="WAIE01000001">
    <property type="protein sequence ID" value="KAB1442997.1"/>
    <property type="molecule type" value="Genomic_DNA"/>
</dbReference>
<accession>A0A6N6N7D7</accession>
<dbReference type="AlphaFoldDB" id="A0A6N6N7D7"/>
<dbReference type="SUPFAM" id="SSF51126">
    <property type="entry name" value="Pectin lyase-like"/>
    <property type="match status" value="1"/>
</dbReference>
<dbReference type="RefSeq" id="WP_151149225.1">
    <property type="nucleotide sequence ID" value="NZ_WAIE01000001.1"/>
</dbReference>
<feature type="transmembrane region" description="Helical" evidence="7">
    <location>
        <begin position="395"/>
        <end position="422"/>
    </location>
</feature>
<dbReference type="GO" id="GO:0030213">
    <property type="term" value="P:hyaluronan biosynthetic process"/>
    <property type="evidence" value="ECO:0007669"/>
    <property type="project" value="TreeGrafter"/>
</dbReference>
<evidence type="ECO:0000256" key="2">
    <source>
        <dbReference type="ARBA" id="ARBA00022475"/>
    </source>
</evidence>
<reference evidence="8 9" key="1">
    <citation type="journal article" date="2017" name="Int. J. Syst. Evol. Microbiol.">
        <title>Desulfovibrio senegalensis sp. nov., a mesophilic sulfate reducer isolated from marine sediment.</title>
        <authorList>
            <person name="Thioye A."/>
            <person name="Gam Z.B.A."/>
            <person name="Mbengue M."/>
            <person name="Cayol J.L."/>
            <person name="Joseph-Bartoli M."/>
            <person name="Toure-Kane C."/>
            <person name="Labat M."/>
        </authorList>
    </citation>
    <scope>NUCLEOTIDE SEQUENCE [LARGE SCALE GENOMIC DNA]</scope>
    <source>
        <strain evidence="8 9">DSM 101509</strain>
    </source>
</reference>
<sequence>MLSRFLACSLPERLPPGRAIIKALPPTVVYLAVAALLLIALPDRAWYIKRQALIAISLFGLWRYAWQVVHAVRHWYYRKHAFPRLRVAADGLEDPFPKRLFVMVPSFQEDFNVTEMVFEALVREARSIPSDVIMVASVGSEPEAEFIAKTVAGVRGGEDVNLVFMQQREGKRVAMGHALRCIAREFNDPLQWHPDARNDVVIFMDGDTLVQPGTFAKCLPFFRLQPHLGALTTDNIGMQQNCSTIFHDWYSLKFAQRNHQFHSHSLSRRVLTVTGRFSLYRASVVVREEFIRFVEADYLESWMFGRFRFLMGDDKSTWFYLLKKGYEMLYVPDAPVVAVESRQQDFMRSSISLMKRWYGNMLRNNMRAIRLGPKPMGGFIWWCIVDQRFTTWTPLVGLVSVLMLSLFVSPFYLVFFASWVIVTRLAMLWMYVLEGFELRVTHIPLMLFNQWVGAAVKIVTMFNLDKQTWQKKKTDSQKIESSGVGLDGLRNSVRVILVTLNFVLLFALCGLGTGAISAPSLADIMSSMRHRQLLVPGQASAGFRVKVNLAGDADAGAAIMEQVRIAPDSPLILILPEGRFSVRTPVVIDRSDVVICGQGPGKTVLVSELTAQQGEAVILVRGRRGGQVGTLEQAYDPNSRLVAVSGWKKSDKAIWLAVDNDEAFLDSIDARHWRKKRPPLRQYIGWVEASGPGYVLLRRSPEIPFPAGTEVRAARLVTDVRLSGFTLEQQVPGLERAVADGVYENLAPHYAVDGVRFEWAGDCEVHDVDIRMAGRHPLVFESSKDVVARNVRIDGAWNKGKEGNGYIRFARSHGCQFVNGSARNIRHLTFQWGSSNNMVSDSRLETDVNFHGGFSHHNMVRRTAIEPPDTHHWDAVTRMPEGGAEFAPPDGPGNKILSDSR</sequence>
<comment type="subcellular location">
    <subcellularLocation>
        <location evidence="1">Cell membrane</location>
    </subcellularLocation>
</comment>
<evidence type="ECO:0000256" key="7">
    <source>
        <dbReference type="SAM" id="Phobius"/>
    </source>
</evidence>
<dbReference type="Proteomes" id="UP000438699">
    <property type="component" value="Unassembled WGS sequence"/>
</dbReference>
<keyword evidence="7" id="KW-0812">Transmembrane</keyword>
<protein>
    <submittedName>
        <fullName evidence="8">Glycosyltransferase family 2 protein</fullName>
    </submittedName>
</protein>
<feature type="region of interest" description="Disordered" evidence="6">
    <location>
        <begin position="880"/>
        <end position="901"/>
    </location>
</feature>
<dbReference type="PANTHER" id="PTHR22913">
    <property type="entry name" value="HYALURONAN SYNTHASE"/>
    <property type="match status" value="1"/>
</dbReference>
<evidence type="ECO:0000256" key="4">
    <source>
        <dbReference type="ARBA" id="ARBA00022679"/>
    </source>
</evidence>
<feature type="transmembrane region" description="Helical" evidence="7">
    <location>
        <begin position="442"/>
        <end position="464"/>
    </location>
</feature>
<dbReference type="InterPro" id="IPR011050">
    <property type="entry name" value="Pectin_lyase_fold/virulence"/>
</dbReference>
<evidence type="ECO:0000313" key="9">
    <source>
        <dbReference type="Proteomes" id="UP000438699"/>
    </source>
</evidence>
<keyword evidence="7" id="KW-1133">Transmembrane helix</keyword>
<feature type="transmembrane region" description="Helical" evidence="7">
    <location>
        <begin position="20"/>
        <end position="41"/>
    </location>
</feature>
<dbReference type="GO" id="GO:0050501">
    <property type="term" value="F:hyaluronan synthase activity"/>
    <property type="evidence" value="ECO:0007669"/>
    <property type="project" value="TreeGrafter"/>
</dbReference>
<keyword evidence="2" id="KW-1003">Cell membrane</keyword>
<evidence type="ECO:0000256" key="6">
    <source>
        <dbReference type="SAM" id="MobiDB-lite"/>
    </source>
</evidence>
<name>A0A6N6N7D7_9BACT</name>
<comment type="caution">
    <text evidence="8">The sequence shown here is derived from an EMBL/GenBank/DDBJ whole genome shotgun (WGS) entry which is preliminary data.</text>
</comment>
<organism evidence="8 9">
    <name type="scientific">Pseudodesulfovibrio senegalensis</name>
    <dbReference type="NCBI Taxonomy" id="1721087"/>
    <lineage>
        <taxon>Bacteria</taxon>
        <taxon>Pseudomonadati</taxon>
        <taxon>Thermodesulfobacteriota</taxon>
        <taxon>Desulfovibrionia</taxon>
        <taxon>Desulfovibrionales</taxon>
        <taxon>Desulfovibrionaceae</taxon>
    </lineage>
</organism>
<dbReference type="InterPro" id="IPR029044">
    <property type="entry name" value="Nucleotide-diphossugar_trans"/>
</dbReference>
<dbReference type="PANTHER" id="PTHR22913:SF12">
    <property type="entry name" value="MANNURONAN SYNTHASE"/>
    <property type="match status" value="1"/>
</dbReference>
<dbReference type="InterPro" id="IPR012334">
    <property type="entry name" value="Pectin_lyas_fold"/>
</dbReference>
<keyword evidence="3" id="KW-0328">Glycosyltransferase</keyword>
<dbReference type="Pfam" id="PF13641">
    <property type="entry name" value="Glyco_tranf_2_3"/>
    <property type="match status" value="1"/>
</dbReference>
<feature type="transmembrane region" description="Helical" evidence="7">
    <location>
        <begin position="495"/>
        <end position="518"/>
    </location>
</feature>
<evidence type="ECO:0000313" key="8">
    <source>
        <dbReference type="EMBL" id="KAB1442997.1"/>
    </source>
</evidence>
<proteinExistence type="predicted"/>
<dbReference type="GO" id="GO:0085029">
    <property type="term" value="P:extracellular matrix assembly"/>
    <property type="evidence" value="ECO:0007669"/>
    <property type="project" value="TreeGrafter"/>
</dbReference>
<gene>
    <name evidence="8" type="ORF">F8A88_01640</name>
</gene>